<keyword evidence="2" id="KW-0472">Membrane</keyword>
<gene>
    <name evidence="4" type="ORF">UV68_C0048G0005</name>
</gene>
<organism evidence="4 5">
    <name type="scientific">Candidatus Collierbacteria bacterium GW2011_GWC2_43_12</name>
    <dbReference type="NCBI Taxonomy" id="1618390"/>
    <lineage>
        <taxon>Bacteria</taxon>
        <taxon>Candidatus Collieribacteriota</taxon>
    </lineage>
</organism>
<dbReference type="InterPro" id="IPR044016">
    <property type="entry name" value="Big_13"/>
</dbReference>
<dbReference type="AlphaFoldDB" id="A0A0G1D2Z0"/>
<dbReference type="Pfam" id="PF19077">
    <property type="entry name" value="Big_13"/>
    <property type="match status" value="1"/>
</dbReference>
<protein>
    <submittedName>
        <fullName evidence="4">Adhesin for cattle intestine colonization</fullName>
    </submittedName>
</protein>
<evidence type="ECO:0000313" key="4">
    <source>
        <dbReference type="EMBL" id="KKS92270.1"/>
    </source>
</evidence>
<dbReference type="SUPFAM" id="SSF49363">
    <property type="entry name" value="Purple acid phosphatase, N-terminal domain"/>
    <property type="match status" value="1"/>
</dbReference>
<evidence type="ECO:0000313" key="5">
    <source>
        <dbReference type="Proteomes" id="UP000033980"/>
    </source>
</evidence>
<dbReference type="Gene3D" id="2.60.40.10">
    <property type="entry name" value="Immunoglobulins"/>
    <property type="match status" value="1"/>
</dbReference>
<keyword evidence="2" id="KW-1133">Transmembrane helix</keyword>
<feature type="compositionally biased region" description="Low complexity" evidence="1">
    <location>
        <begin position="382"/>
        <end position="400"/>
    </location>
</feature>
<dbReference type="GO" id="GO:0003993">
    <property type="term" value="F:acid phosphatase activity"/>
    <property type="evidence" value="ECO:0007669"/>
    <property type="project" value="InterPro"/>
</dbReference>
<dbReference type="GO" id="GO:0046872">
    <property type="term" value="F:metal ion binding"/>
    <property type="evidence" value="ECO:0007669"/>
    <property type="project" value="InterPro"/>
</dbReference>
<evidence type="ECO:0000259" key="3">
    <source>
        <dbReference type="Pfam" id="PF19077"/>
    </source>
</evidence>
<dbReference type="InterPro" id="IPR013783">
    <property type="entry name" value="Ig-like_fold"/>
</dbReference>
<proteinExistence type="predicted"/>
<keyword evidence="2" id="KW-0812">Transmembrane</keyword>
<dbReference type="Gene3D" id="2.60.40.380">
    <property type="entry name" value="Purple acid phosphatase-like, N-terminal"/>
    <property type="match status" value="1"/>
</dbReference>
<feature type="domain" description="Bacterial Ig-like" evidence="3">
    <location>
        <begin position="293"/>
        <end position="354"/>
    </location>
</feature>
<feature type="transmembrane region" description="Helical" evidence="2">
    <location>
        <begin position="415"/>
        <end position="434"/>
    </location>
</feature>
<evidence type="ECO:0000256" key="2">
    <source>
        <dbReference type="SAM" id="Phobius"/>
    </source>
</evidence>
<sequence>MNKRIPTFLGILILLGGLVAGVILVNSRQGLESQAGPTESPKNVKISNRGASTLSVSWTTDIPLTGLIKYSEDPTKITTPAGDARDQVSGTSQGYTNHLVNVTGLGANKTYYFLIVSGSGTYDENGKPFQVRTAAQAVVPPEDVIFGKIIGAAGEPVNGAITFVEAEGGETLSTITRTDGTWRLNMANSRDKDGRVLTYDPQSTLLSIFVQAGTSGTATALTDTSKDTPVPDIVMGKNQSFIETGSLATSLVATESATARAGFQLVESQLSLSEQLEATGEAKILNPAINGEIIATDLPQFMGKYTAESTIKLTIDNPLNTQVVTADSDGNWTWTPPQKLLQGEHILTVEYTDANNQLRSIIRTFTVLSSSLPAFTATPSATPSVTETPTQTPTLTPTPTVITTMPPAEEELTDAGGLTTSMGLVLLGIILLVFGRVTKNRFK</sequence>
<feature type="region of interest" description="Disordered" evidence="1">
    <location>
        <begin position="378"/>
        <end position="400"/>
    </location>
</feature>
<dbReference type="EMBL" id="LCFK01000048">
    <property type="protein sequence ID" value="KKS92270.1"/>
    <property type="molecule type" value="Genomic_DNA"/>
</dbReference>
<accession>A0A0G1D2Z0</accession>
<evidence type="ECO:0000256" key="1">
    <source>
        <dbReference type="SAM" id="MobiDB-lite"/>
    </source>
</evidence>
<reference evidence="4 5" key="1">
    <citation type="journal article" date="2015" name="Nature">
        <title>rRNA introns, odd ribosomes, and small enigmatic genomes across a large radiation of phyla.</title>
        <authorList>
            <person name="Brown C.T."/>
            <person name="Hug L.A."/>
            <person name="Thomas B.C."/>
            <person name="Sharon I."/>
            <person name="Castelle C.J."/>
            <person name="Singh A."/>
            <person name="Wilkins M.J."/>
            <person name="Williams K.H."/>
            <person name="Banfield J.F."/>
        </authorList>
    </citation>
    <scope>NUCLEOTIDE SEQUENCE [LARGE SCALE GENOMIC DNA]</scope>
</reference>
<name>A0A0G1D2Z0_9BACT</name>
<comment type="caution">
    <text evidence="4">The sequence shown here is derived from an EMBL/GenBank/DDBJ whole genome shotgun (WGS) entry which is preliminary data.</text>
</comment>
<dbReference type="InterPro" id="IPR008963">
    <property type="entry name" value="Purple_acid_Pase-like_N"/>
</dbReference>
<dbReference type="Proteomes" id="UP000033980">
    <property type="component" value="Unassembled WGS sequence"/>
</dbReference>